<dbReference type="InterPro" id="IPR003362">
    <property type="entry name" value="Bact_transf"/>
</dbReference>
<sequence>MDARLDSFDEDAQAIGTLDIATIKVPGQPQGLYLRHGKRLFDIALVLLFAPVVIPVIFTLAVVVWLDGGAPFFKQIRVGRGGRSFAMLKLRTMRTDAERALTELLLNDPAAALEWRLHQKLSVDPRITNVGRFLRRSSLDELPQLWNVLRGDMSLVGPRPMLENQTDLYPGTAYFRVRPGLTGPWQVFARNLNGFADRAKFDTAYAADVGFFRDLTLIFCTFGAVLRGTGQ</sequence>
<evidence type="ECO:0000313" key="11">
    <source>
        <dbReference type="EMBL" id="PTX57932.1"/>
    </source>
</evidence>
<evidence type="ECO:0000256" key="5">
    <source>
        <dbReference type="ARBA" id="ARBA00022692"/>
    </source>
</evidence>
<comment type="subcellular location">
    <subcellularLocation>
        <location evidence="1">Cell membrane</location>
    </subcellularLocation>
</comment>
<evidence type="ECO:0000256" key="9">
    <source>
        <dbReference type="SAM" id="Phobius"/>
    </source>
</evidence>
<evidence type="ECO:0000256" key="1">
    <source>
        <dbReference type="ARBA" id="ARBA00004236"/>
    </source>
</evidence>
<gene>
    <name evidence="11" type="ORF">C8N43_2607</name>
</gene>
<protein>
    <submittedName>
        <fullName evidence="11">Lipopolysaccharide/colanic/teichoic acid biosynthesis glycosyltransferase</fullName>
    </submittedName>
</protein>
<name>A0A2T6BPF6_9RHOB</name>
<keyword evidence="12" id="KW-1185">Reference proteome</keyword>
<dbReference type="AlphaFoldDB" id="A0A2T6BPF6"/>
<evidence type="ECO:0000313" key="12">
    <source>
        <dbReference type="Proteomes" id="UP000243978"/>
    </source>
</evidence>
<feature type="domain" description="Bacterial sugar transferase" evidence="10">
    <location>
        <begin position="38"/>
        <end position="226"/>
    </location>
</feature>
<dbReference type="PANTHER" id="PTHR30576:SF4">
    <property type="entry name" value="UNDECAPRENYL-PHOSPHATE GALACTOSE PHOSPHOTRANSFERASE"/>
    <property type="match status" value="1"/>
</dbReference>
<accession>A0A2T6BPF6</accession>
<keyword evidence="8" id="KW-0270">Exopolysaccharide synthesis</keyword>
<dbReference type="PANTHER" id="PTHR30576">
    <property type="entry name" value="COLANIC BIOSYNTHESIS UDP-GLUCOSE LIPID CARRIER TRANSFERASE"/>
    <property type="match status" value="1"/>
</dbReference>
<dbReference type="RefSeq" id="WP_107845988.1">
    <property type="nucleotide sequence ID" value="NZ_QBKS01000001.1"/>
</dbReference>
<evidence type="ECO:0000256" key="2">
    <source>
        <dbReference type="ARBA" id="ARBA00006464"/>
    </source>
</evidence>
<keyword evidence="4 11" id="KW-0808">Transferase</keyword>
<feature type="transmembrane region" description="Helical" evidence="9">
    <location>
        <begin position="43"/>
        <end position="66"/>
    </location>
</feature>
<keyword evidence="5 9" id="KW-0812">Transmembrane</keyword>
<keyword evidence="7 9" id="KW-0472">Membrane</keyword>
<comment type="caution">
    <text evidence="11">The sequence shown here is derived from an EMBL/GenBank/DDBJ whole genome shotgun (WGS) entry which is preliminary data.</text>
</comment>
<dbReference type="Pfam" id="PF02397">
    <property type="entry name" value="Bac_transf"/>
    <property type="match status" value="1"/>
</dbReference>
<dbReference type="GO" id="GO:0005886">
    <property type="term" value="C:plasma membrane"/>
    <property type="evidence" value="ECO:0007669"/>
    <property type="project" value="UniProtKB-SubCell"/>
</dbReference>
<evidence type="ECO:0000259" key="10">
    <source>
        <dbReference type="Pfam" id="PF02397"/>
    </source>
</evidence>
<keyword evidence="6 9" id="KW-1133">Transmembrane helix</keyword>
<dbReference type="GO" id="GO:0016780">
    <property type="term" value="F:phosphotransferase activity, for other substituted phosphate groups"/>
    <property type="evidence" value="ECO:0007669"/>
    <property type="project" value="TreeGrafter"/>
</dbReference>
<evidence type="ECO:0000256" key="4">
    <source>
        <dbReference type="ARBA" id="ARBA00022679"/>
    </source>
</evidence>
<evidence type="ECO:0000256" key="7">
    <source>
        <dbReference type="ARBA" id="ARBA00023136"/>
    </source>
</evidence>
<dbReference type="GO" id="GO:0000271">
    <property type="term" value="P:polysaccharide biosynthetic process"/>
    <property type="evidence" value="ECO:0007669"/>
    <property type="project" value="UniProtKB-KW"/>
</dbReference>
<evidence type="ECO:0000256" key="3">
    <source>
        <dbReference type="ARBA" id="ARBA00022475"/>
    </source>
</evidence>
<dbReference type="EMBL" id="QBKS01000001">
    <property type="protein sequence ID" value="PTX57932.1"/>
    <property type="molecule type" value="Genomic_DNA"/>
</dbReference>
<reference evidence="11 12" key="1">
    <citation type="submission" date="2018-04" db="EMBL/GenBank/DDBJ databases">
        <title>Genomic Encyclopedia of Archaeal and Bacterial Type Strains, Phase II (KMG-II): from individual species to whole genera.</title>
        <authorList>
            <person name="Goeker M."/>
        </authorList>
    </citation>
    <scope>NUCLEOTIDE SEQUENCE [LARGE SCALE GENOMIC DNA]</scope>
    <source>
        <strain evidence="11 12">DSM 100977</strain>
    </source>
</reference>
<dbReference type="Proteomes" id="UP000243978">
    <property type="component" value="Unassembled WGS sequence"/>
</dbReference>
<dbReference type="OrthoDB" id="9808602at2"/>
<comment type="similarity">
    <text evidence="2">Belongs to the bacterial sugar transferase family.</text>
</comment>
<proteinExistence type="inferred from homology"/>
<organism evidence="11 12">
    <name type="scientific">Litoreibacter ponti</name>
    <dbReference type="NCBI Taxonomy" id="1510457"/>
    <lineage>
        <taxon>Bacteria</taxon>
        <taxon>Pseudomonadati</taxon>
        <taxon>Pseudomonadota</taxon>
        <taxon>Alphaproteobacteria</taxon>
        <taxon>Rhodobacterales</taxon>
        <taxon>Roseobacteraceae</taxon>
        <taxon>Litoreibacter</taxon>
    </lineage>
</organism>
<evidence type="ECO:0000256" key="6">
    <source>
        <dbReference type="ARBA" id="ARBA00022989"/>
    </source>
</evidence>
<evidence type="ECO:0000256" key="8">
    <source>
        <dbReference type="ARBA" id="ARBA00023169"/>
    </source>
</evidence>
<keyword evidence="3" id="KW-1003">Cell membrane</keyword>